<dbReference type="InterPro" id="IPR001810">
    <property type="entry name" value="F-box_dom"/>
</dbReference>
<dbReference type="InterPro" id="IPR055357">
    <property type="entry name" value="LRR_At1g61320_AtMIF1"/>
</dbReference>
<gene>
    <name evidence="2" type="ORF">ACH5RR_031183</name>
</gene>
<dbReference type="SMART" id="SM00256">
    <property type="entry name" value="FBOX"/>
    <property type="match status" value="1"/>
</dbReference>
<evidence type="ECO:0000259" key="1">
    <source>
        <dbReference type="PROSITE" id="PS50181"/>
    </source>
</evidence>
<comment type="caution">
    <text evidence="2">The sequence shown here is derived from an EMBL/GenBank/DDBJ whole genome shotgun (WGS) entry which is preliminary data.</text>
</comment>
<dbReference type="Proteomes" id="UP001630127">
    <property type="component" value="Unassembled WGS sequence"/>
</dbReference>
<dbReference type="InterPro" id="IPR036047">
    <property type="entry name" value="F-box-like_dom_sf"/>
</dbReference>
<reference evidence="2 3" key="1">
    <citation type="submission" date="2024-11" db="EMBL/GenBank/DDBJ databases">
        <title>A near-complete genome assembly of Cinchona calisaya.</title>
        <authorList>
            <person name="Lian D.C."/>
            <person name="Zhao X.W."/>
            <person name="Wei L."/>
        </authorList>
    </citation>
    <scope>NUCLEOTIDE SEQUENCE [LARGE SCALE GENOMIC DNA]</scope>
    <source>
        <tissue evidence="2">Nenye</tissue>
    </source>
</reference>
<name>A0ABD2YFT4_9GENT</name>
<dbReference type="EMBL" id="JBJUIK010000013">
    <property type="protein sequence ID" value="KAL3505801.1"/>
    <property type="molecule type" value="Genomic_DNA"/>
</dbReference>
<proteinExistence type="predicted"/>
<dbReference type="Pfam" id="PF23622">
    <property type="entry name" value="LRR_At1g61320_AtMIF1"/>
    <property type="match status" value="1"/>
</dbReference>
<evidence type="ECO:0000313" key="3">
    <source>
        <dbReference type="Proteomes" id="UP001630127"/>
    </source>
</evidence>
<dbReference type="PROSITE" id="PS50181">
    <property type="entry name" value="FBOX"/>
    <property type="match status" value="1"/>
</dbReference>
<dbReference type="InterPro" id="IPR053772">
    <property type="entry name" value="At1g61320/At1g61330-like"/>
</dbReference>
<dbReference type="SUPFAM" id="SSF52047">
    <property type="entry name" value="RNI-like"/>
    <property type="match status" value="1"/>
</dbReference>
<keyword evidence="3" id="KW-1185">Reference proteome</keyword>
<evidence type="ECO:0000313" key="2">
    <source>
        <dbReference type="EMBL" id="KAL3505801.1"/>
    </source>
</evidence>
<protein>
    <recommendedName>
        <fullName evidence="1">F-box domain-containing protein</fullName>
    </recommendedName>
</protein>
<accession>A0ABD2YFT4</accession>
<organism evidence="2 3">
    <name type="scientific">Cinchona calisaya</name>
    <dbReference type="NCBI Taxonomy" id="153742"/>
    <lineage>
        <taxon>Eukaryota</taxon>
        <taxon>Viridiplantae</taxon>
        <taxon>Streptophyta</taxon>
        <taxon>Embryophyta</taxon>
        <taxon>Tracheophyta</taxon>
        <taxon>Spermatophyta</taxon>
        <taxon>Magnoliopsida</taxon>
        <taxon>eudicotyledons</taxon>
        <taxon>Gunneridae</taxon>
        <taxon>Pentapetalae</taxon>
        <taxon>asterids</taxon>
        <taxon>lamiids</taxon>
        <taxon>Gentianales</taxon>
        <taxon>Rubiaceae</taxon>
        <taxon>Cinchonoideae</taxon>
        <taxon>Cinchoneae</taxon>
        <taxon>Cinchona</taxon>
    </lineage>
</organism>
<feature type="domain" description="F-box" evidence="1">
    <location>
        <begin position="3"/>
        <end position="36"/>
    </location>
</feature>
<dbReference type="AlphaFoldDB" id="A0ABD2YFT4"/>
<dbReference type="InterPro" id="IPR032675">
    <property type="entry name" value="LRR_dom_sf"/>
</dbReference>
<sequence>MEEVELLWLPIEVIHHIFSYLNAKEKAQASVLSKNWLIAWRTNRRLEFEDWDFYKPNWHPQNCCIYKIDPKEFRNCMSDSLQRYQEDHIEEFKLSINLTSDDLDSLDEWLRMAVEKGVEVLDLELCADMLSSPYILPEEILAAKSLSEFKVAGCKFPKQFNNTIKIMCKNIRVLKLWNVYIDNEIFHCLVEGYPFVNDLRIEECAGLNTIKVINLFSLEQLLIHSVGSKPMYGYGYCYDSGVVNLEVDAPSLEKTELGTIVSTHRHNCHIGDNHPRFDAVEIEKLKLKMPYLLFSTWTEDRTNNLVDCLLLACHPKTLVMHRNINEGDDNFIKHLLKILTTAERIRNRDSFKSLDHDVDRLKFPGNCSNNLVDGLFLACRPKTLVLRWRMDIRGYFIEDMFKILTAERRGNNVDSCKSPHIIKPWKDDLKGVDN</sequence>
<dbReference type="PANTHER" id="PTHR34145:SF28">
    <property type="entry name" value="F-BOX DOMAIN-CONTAINING PROTEIN"/>
    <property type="match status" value="1"/>
</dbReference>
<dbReference type="Gene3D" id="3.80.10.10">
    <property type="entry name" value="Ribonuclease Inhibitor"/>
    <property type="match status" value="1"/>
</dbReference>
<dbReference type="SUPFAM" id="SSF81383">
    <property type="entry name" value="F-box domain"/>
    <property type="match status" value="1"/>
</dbReference>
<dbReference type="PANTHER" id="PTHR34145">
    <property type="entry name" value="OS02G0105600 PROTEIN"/>
    <property type="match status" value="1"/>
</dbReference>
<dbReference type="Pfam" id="PF00646">
    <property type="entry name" value="F-box"/>
    <property type="match status" value="1"/>
</dbReference>